<gene>
    <name evidence="9" type="ORF">MAR_029377</name>
</gene>
<evidence type="ECO:0000256" key="8">
    <source>
        <dbReference type="ARBA" id="ARBA00047146"/>
    </source>
</evidence>
<comment type="subunit">
    <text evidence="8">Heterodimer with CENPX, sometimes called MHF; this interaction stabilizes both partners. MHF heterodimers can assemble to form tetrameric structures. MHF also coassemble with CENPT-CENPW heterodimers at centromeres to form the tetrameric CENP-T-W-S-X complex. Forms a discrete complex with FANCM and CENPX, called FANCM-MHF; this interaction, probably mediated by direct binding between CENPS and FANCM, leads to synergistic activation of double-stranded DNA binding and strongly stimulates FANCM-mediated DNA remodeling. Recruited by FANCM to the Fanconi anemia (FA) core complex, which consists of CENPS, CENPX, FANCA, FANCB, FANCC, FANCE, FANCF, FANCG, FANCL, FANCM, FAAP24 and FAAP100. The FA core complex associates with Bloom syndrome (BLM) complex, which consists of at least BLM, DNA topoisomerase 3-alpha (TOP3A), RMI1/BLAP75, RPA1/RPA70 and RPA2/RPA32. The super complex between FA and BLM is called BRAFT.</text>
</comment>
<organism evidence="9 10">
    <name type="scientific">Mya arenaria</name>
    <name type="common">Soft-shell clam</name>
    <dbReference type="NCBI Taxonomy" id="6604"/>
    <lineage>
        <taxon>Eukaryota</taxon>
        <taxon>Metazoa</taxon>
        <taxon>Spiralia</taxon>
        <taxon>Lophotrochozoa</taxon>
        <taxon>Mollusca</taxon>
        <taxon>Bivalvia</taxon>
        <taxon>Autobranchia</taxon>
        <taxon>Heteroconchia</taxon>
        <taxon>Euheterodonta</taxon>
        <taxon>Imparidentia</taxon>
        <taxon>Neoheterodontei</taxon>
        <taxon>Myida</taxon>
        <taxon>Myoidea</taxon>
        <taxon>Myidae</taxon>
        <taxon>Mya</taxon>
    </lineage>
</organism>
<keyword evidence="6" id="KW-0234">DNA repair</keyword>
<dbReference type="Pfam" id="PF09415">
    <property type="entry name" value="CENP-X"/>
    <property type="match status" value="1"/>
</dbReference>
<keyword evidence="7" id="KW-0539">Nucleus</keyword>
<dbReference type="Gene3D" id="6.10.130.30">
    <property type="match status" value="1"/>
</dbReference>
<dbReference type="Proteomes" id="UP001164746">
    <property type="component" value="Chromosome 2"/>
</dbReference>
<evidence type="ECO:0000256" key="6">
    <source>
        <dbReference type="ARBA" id="ARBA00023204"/>
    </source>
</evidence>
<evidence type="ECO:0000256" key="2">
    <source>
        <dbReference type="ARBA" id="ARBA00009359"/>
    </source>
</evidence>
<dbReference type="InterPro" id="IPR018552">
    <property type="entry name" value="CENP-X"/>
</dbReference>
<evidence type="ECO:0000256" key="5">
    <source>
        <dbReference type="ARBA" id="ARBA00023125"/>
    </source>
</evidence>
<protein>
    <recommendedName>
        <fullName evidence="3">Centromere protein X</fullName>
    </recommendedName>
</protein>
<comment type="subcellular location">
    <subcellularLocation>
        <location evidence="1">Nucleus</location>
    </subcellularLocation>
</comment>
<keyword evidence="10" id="KW-1185">Reference proteome</keyword>
<keyword evidence="4" id="KW-0227">DNA damage</keyword>
<evidence type="ECO:0000313" key="10">
    <source>
        <dbReference type="Proteomes" id="UP001164746"/>
    </source>
</evidence>
<keyword evidence="5" id="KW-0238">DNA-binding</keyword>
<feature type="non-terminal residue" evidence="9">
    <location>
        <position position="92"/>
    </location>
</feature>
<accession>A0ABY7DG84</accession>
<dbReference type="EMBL" id="CP111013">
    <property type="protein sequence ID" value="WAQ96687.1"/>
    <property type="molecule type" value="Genomic_DNA"/>
</dbReference>
<dbReference type="PANTHER" id="PTHR28680:SF1">
    <property type="entry name" value="CENTROMERE PROTEIN X"/>
    <property type="match status" value="1"/>
</dbReference>
<reference evidence="9" key="1">
    <citation type="submission" date="2022-11" db="EMBL/GenBank/DDBJ databases">
        <title>Centuries of genome instability and evolution in soft-shell clam transmissible cancer (bioRxiv).</title>
        <authorList>
            <person name="Hart S.F.M."/>
            <person name="Yonemitsu M.A."/>
            <person name="Giersch R.M."/>
            <person name="Beal B.F."/>
            <person name="Arriagada G."/>
            <person name="Davis B.W."/>
            <person name="Ostrander E.A."/>
            <person name="Goff S.P."/>
            <person name="Metzger M.J."/>
        </authorList>
    </citation>
    <scope>NUCLEOTIDE SEQUENCE</scope>
    <source>
        <strain evidence="9">MELC-2E11</strain>
        <tissue evidence="9">Siphon/mantle</tissue>
    </source>
</reference>
<proteinExistence type="inferred from homology"/>
<comment type="similarity">
    <text evidence="2">Belongs to the CENP-X/MHF2 family.</text>
</comment>
<evidence type="ECO:0000256" key="3">
    <source>
        <dbReference type="ARBA" id="ARBA00016388"/>
    </source>
</evidence>
<evidence type="ECO:0000313" key="9">
    <source>
        <dbReference type="EMBL" id="WAQ96687.1"/>
    </source>
</evidence>
<dbReference type="CDD" id="cd22921">
    <property type="entry name" value="HFD_CENP-X"/>
    <property type="match status" value="1"/>
</dbReference>
<evidence type="ECO:0000256" key="1">
    <source>
        <dbReference type="ARBA" id="ARBA00004123"/>
    </source>
</evidence>
<evidence type="ECO:0000256" key="7">
    <source>
        <dbReference type="ARBA" id="ARBA00023242"/>
    </source>
</evidence>
<name>A0ABY7DG84_MYAAR</name>
<dbReference type="PANTHER" id="PTHR28680">
    <property type="entry name" value="CENTROMERE PROTEIN X"/>
    <property type="match status" value="1"/>
</dbReference>
<dbReference type="Gene3D" id="1.20.5.4980">
    <property type="match status" value="1"/>
</dbReference>
<evidence type="ECO:0000256" key="4">
    <source>
        <dbReference type="ARBA" id="ARBA00022763"/>
    </source>
</evidence>
<sequence>NLDIYFTFLNYAVFKTLCFFYFQKTVQHILQQYFKDEKTKVNADALALLTEVISIFVAEAVGRTTKQAKKDGDDELTLEQFEKILPQLLLDF</sequence>